<reference evidence="2 3" key="1">
    <citation type="submission" date="2017-09" db="EMBL/GenBank/DDBJ databases">
        <title>Bacterial strain isolated from the female urinary microbiota.</title>
        <authorList>
            <person name="Thomas-White K."/>
            <person name="Kumar N."/>
            <person name="Forster S."/>
            <person name="Putonti C."/>
            <person name="Lawley T."/>
            <person name="Wolfe A.J."/>
        </authorList>
    </citation>
    <scope>NUCLEOTIDE SEQUENCE [LARGE SCALE GENOMIC DNA]</scope>
    <source>
        <strain evidence="2 3">UMB0683</strain>
    </source>
</reference>
<dbReference type="OrthoDB" id="3193269at2"/>
<evidence type="ECO:0000259" key="1">
    <source>
        <dbReference type="Pfam" id="PF09848"/>
    </source>
</evidence>
<evidence type="ECO:0000313" key="3">
    <source>
        <dbReference type="Proteomes" id="UP000239920"/>
    </source>
</evidence>
<evidence type="ECO:0000313" key="2">
    <source>
        <dbReference type="EMBL" id="PMB82423.1"/>
    </source>
</evidence>
<dbReference type="Pfam" id="PF09848">
    <property type="entry name" value="SLFN-g3_helicase"/>
    <property type="match status" value="1"/>
</dbReference>
<comment type="caution">
    <text evidence="2">The sequence shown here is derived from an EMBL/GenBank/DDBJ whole genome shotgun (WGS) entry which is preliminary data.</text>
</comment>
<organism evidence="2 3">
    <name type="scientific">Limosilactobacillus pontis</name>
    <dbReference type="NCBI Taxonomy" id="35787"/>
    <lineage>
        <taxon>Bacteria</taxon>
        <taxon>Bacillati</taxon>
        <taxon>Bacillota</taxon>
        <taxon>Bacilli</taxon>
        <taxon>Lactobacillales</taxon>
        <taxon>Lactobacillaceae</taxon>
        <taxon>Limosilactobacillus</taxon>
    </lineage>
</organism>
<sequence length="417" mass="48332">MIKTSNAAIDKLSPFKRLTSEQENLVEDILHFTADHLQHDSPATYTIVGDAGTGKSVVLSQLFDRLQKAARKDPSSPFYQTNNYFLVNHPEILKVYREIAGRLPELYKKDFARPTSLINQLDKKQEKIDVAIIDEAHLLLSKPDHYNNFYHDNQLVEIIKRAKVVVIVFDQYQVLRMKSLWTPERLHRITDQYPHKEYHLTKMFRMNASPELVDWFNTFTNDYQLAPLPRSARDHYDFRIYDDAEQMRQAIVRRNRAVGLSRILSTSGYPSTLDGGKHYIQEGRFKMPWDQYNYTVTPWAELPQTIDEVGSIYTCQGFDLNYTGIILGPPISQVPGTNRLQINLDRYTDTEAFKKRADLTDPKEITALEKRMIMNSLNVLFKRGVYGTYLYAHDPLLRQTLCQLFAAAGFQLPKEGD</sequence>
<accession>A0A2J6NM74</accession>
<dbReference type="Gene3D" id="3.40.50.300">
    <property type="entry name" value="P-loop containing nucleotide triphosphate hydrolases"/>
    <property type="match status" value="1"/>
</dbReference>
<dbReference type="SUPFAM" id="SSF52540">
    <property type="entry name" value="P-loop containing nucleoside triphosphate hydrolases"/>
    <property type="match status" value="1"/>
</dbReference>
<dbReference type="EMBL" id="PNFV01000005">
    <property type="protein sequence ID" value="PMB82423.1"/>
    <property type="molecule type" value="Genomic_DNA"/>
</dbReference>
<name>A0A2J6NM74_9LACO</name>
<feature type="domain" description="Schlafen group 3-like DNA/RNA helicase" evidence="1">
    <location>
        <begin position="43"/>
        <end position="394"/>
    </location>
</feature>
<dbReference type="InterPro" id="IPR018647">
    <property type="entry name" value="SLFN_3-like_DNA/RNA_helicase"/>
</dbReference>
<dbReference type="InterPro" id="IPR027417">
    <property type="entry name" value="P-loop_NTPase"/>
</dbReference>
<protein>
    <submittedName>
        <fullName evidence="2">DNA replication initiation protein</fullName>
    </submittedName>
</protein>
<dbReference type="Proteomes" id="UP000239920">
    <property type="component" value="Unassembled WGS sequence"/>
</dbReference>
<dbReference type="AlphaFoldDB" id="A0A2J6NM74"/>
<gene>
    <name evidence="2" type="ORF">CK797_05020</name>
</gene>
<proteinExistence type="predicted"/>
<dbReference type="RefSeq" id="WP_104688672.1">
    <property type="nucleotide sequence ID" value="NZ_JBKTHY010000018.1"/>
</dbReference>